<reference evidence="1 2" key="1">
    <citation type="journal article" date="2014" name="Nature">
        <title>Sequential evolution of bacterial morphology by co-option of a developmental regulator.</title>
        <authorList>
            <person name="Jiang C."/>
            <person name="Brown P.J."/>
            <person name="Ducret A."/>
            <person name="Brun Y.V."/>
        </authorList>
    </citation>
    <scope>NUCLEOTIDE SEQUENCE [LARGE SCALE GENOMIC DNA]</scope>
    <source>
        <strain evidence="1 2">DSM 16100</strain>
    </source>
</reference>
<sequence length="97" mass="11130">MRDLWRGDGKWCRMGTMTIRLYDSAWVILRDLDAPQQVKKDRSNPAVFHIAGFHYDIDGRAYFIAEPAPQIVQMLSLQAAREFGLSTQYATPKELLA</sequence>
<name>V4PQ85_9CAUL</name>
<dbReference type="PATRIC" id="fig|1121022.4.peg.2850"/>
<dbReference type="STRING" id="1121022.GCA_000376105_03310"/>
<dbReference type="EMBL" id="AWGB01000029">
    <property type="protein sequence ID" value="ESQ89489.1"/>
    <property type="molecule type" value="Genomic_DNA"/>
</dbReference>
<evidence type="ECO:0000313" key="2">
    <source>
        <dbReference type="Proteomes" id="UP000017837"/>
    </source>
</evidence>
<keyword evidence="2" id="KW-1185">Reference proteome</keyword>
<accession>V4PQ85</accession>
<evidence type="ECO:0000313" key="1">
    <source>
        <dbReference type="EMBL" id="ESQ89489.1"/>
    </source>
</evidence>
<protein>
    <submittedName>
        <fullName evidence="1">Uncharacterized protein</fullName>
    </submittedName>
</protein>
<gene>
    <name evidence="1" type="ORF">ABENE_14005</name>
</gene>
<dbReference type="AlphaFoldDB" id="V4PQ85"/>
<organism evidence="1 2">
    <name type="scientific">Asticcacaulis benevestitus DSM 16100 = ATCC BAA-896</name>
    <dbReference type="NCBI Taxonomy" id="1121022"/>
    <lineage>
        <taxon>Bacteria</taxon>
        <taxon>Pseudomonadati</taxon>
        <taxon>Pseudomonadota</taxon>
        <taxon>Alphaproteobacteria</taxon>
        <taxon>Caulobacterales</taxon>
        <taxon>Caulobacteraceae</taxon>
        <taxon>Asticcacaulis</taxon>
    </lineage>
</organism>
<proteinExistence type="predicted"/>
<dbReference type="Proteomes" id="UP000017837">
    <property type="component" value="Unassembled WGS sequence"/>
</dbReference>
<comment type="caution">
    <text evidence="1">The sequence shown here is derived from an EMBL/GenBank/DDBJ whole genome shotgun (WGS) entry which is preliminary data.</text>
</comment>